<keyword evidence="2" id="KW-1185">Reference proteome</keyword>
<reference evidence="1" key="1">
    <citation type="journal article" date="2020" name="Stud. Mycol.">
        <title>101 Dothideomycetes genomes: a test case for predicting lifestyles and emergence of pathogens.</title>
        <authorList>
            <person name="Haridas S."/>
            <person name="Albert R."/>
            <person name="Binder M."/>
            <person name="Bloem J."/>
            <person name="Labutti K."/>
            <person name="Salamov A."/>
            <person name="Andreopoulos B."/>
            <person name="Baker S."/>
            <person name="Barry K."/>
            <person name="Bills G."/>
            <person name="Bluhm B."/>
            <person name="Cannon C."/>
            <person name="Castanera R."/>
            <person name="Culley D."/>
            <person name="Daum C."/>
            <person name="Ezra D."/>
            <person name="Gonzalez J."/>
            <person name="Henrissat B."/>
            <person name="Kuo A."/>
            <person name="Liang C."/>
            <person name="Lipzen A."/>
            <person name="Lutzoni F."/>
            <person name="Magnuson J."/>
            <person name="Mondo S."/>
            <person name="Nolan M."/>
            <person name="Ohm R."/>
            <person name="Pangilinan J."/>
            <person name="Park H.-J."/>
            <person name="Ramirez L."/>
            <person name="Alfaro M."/>
            <person name="Sun H."/>
            <person name="Tritt A."/>
            <person name="Yoshinaga Y."/>
            <person name="Zwiers L.-H."/>
            <person name="Turgeon B."/>
            <person name="Goodwin S."/>
            <person name="Spatafora J."/>
            <person name="Crous P."/>
            <person name="Grigoriev I."/>
        </authorList>
    </citation>
    <scope>NUCLEOTIDE SEQUENCE</scope>
    <source>
        <strain evidence="1">ATCC 16933</strain>
    </source>
</reference>
<proteinExistence type="predicted"/>
<dbReference type="AlphaFoldDB" id="A0A6A6NXY9"/>
<name>A0A6A6NXY9_9PEZI</name>
<evidence type="ECO:0000313" key="2">
    <source>
        <dbReference type="Proteomes" id="UP000799766"/>
    </source>
</evidence>
<organism evidence="1 2">
    <name type="scientific">Lineolata rhizophorae</name>
    <dbReference type="NCBI Taxonomy" id="578093"/>
    <lineage>
        <taxon>Eukaryota</taxon>
        <taxon>Fungi</taxon>
        <taxon>Dikarya</taxon>
        <taxon>Ascomycota</taxon>
        <taxon>Pezizomycotina</taxon>
        <taxon>Dothideomycetes</taxon>
        <taxon>Dothideomycetes incertae sedis</taxon>
        <taxon>Lineolatales</taxon>
        <taxon>Lineolataceae</taxon>
        <taxon>Lineolata</taxon>
    </lineage>
</organism>
<protein>
    <submittedName>
        <fullName evidence="1">Uncharacterized protein</fullName>
    </submittedName>
</protein>
<dbReference type="Proteomes" id="UP000799766">
    <property type="component" value="Unassembled WGS sequence"/>
</dbReference>
<gene>
    <name evidence="1" type="ORF">BDY21DRAFT_49968</name>
</gene>
<evidence type="ECO:0000313" key="1">
    <source>
        <dbReference type="EMBL" id="KAF2456418.1"/>
    </source>
</evidence>
<dbReference type="EMBL" id="MU001683">
    <property type="protein sequence ID" value="KAF2456418.1"/>
    <property type="molecule type" value="Genomic_DNA"/>
</dbReference>
<sequence length="179" mass="20681">MRFRIETRQLRRQDSESTFETIITKANKISAPLNRPIVCFPLLPDKGQNNYICRSDPLGSSHCRFYRLLTLTCTRKQASITRMATRLYRQKPRAISTPKRTKLRPALTETGQQNNNKRRTSKQIRKALAGITEQLLLGRQLNTNNKCNVVVKKESVTKKKKKIKKIDCPCFMKTPEDAC</sequence>
<accession>A0A6A6NXY9</accession>